<sequence length="325" mass="36926">MPDCISFSSKIKDELIKQPIKKTCCQQVFLYNILKNSASIVSEGGSVTLVLRLPSMGYVGKVGRLLKKLADISFAYIYKVRDNLSGGDYFQCVIDEEKKLGVILKELSLRTELFAASPPPENILAHLENPCCQSAFIKSIVVTCAYFQNPLKNYHFEIRMKEPLMANIVRNILAKNINCKLKTHILKNSDVILLYSKSFENFERLLAFLGVTDSYFELENIKIIKEIKNNTNRGVNFETANIQRTANIAAEQISMIRSLLKSNFAHKLTPALVEMARLRMANPHLSLSELAKLAKPKISKSAINNRLMRLLDIYRQYEAEINRTD</sequence>
<dbReference type="InterPro" id="IPR027434">
    <property type="entry name" value="Homing_endonucl"/>
</dbReference>
<dbReference type="GO" id="GO:0051301">
    <property type="term" value="P:cell division"/>
    <property type="evidence" value="ECO:0007669"/>
    <property type="project" value="UniProtKB-UniRule"/>
</dbReference>
<comment type="caution">
    <text evidence="7">The sequence shown here is derived from an EMBL/GenBank/DDBJ whole genome shotgun (WGS) entry which is preliminary data.</text>
</comment>
<dbReference type="PANTHER" id="PTHR37307">
    <property type="entry name" value="CELL DIVISION PROTEIN WHIA-RELATED"/>
    <property type="match status" value="1"/>
</dbReference>
<evidence type="ECO:0000313" key="7">
    <source>
        <dbReference type="EMBL" id="OGM02444.1"/>
    </source>
</evidence>
<name>A0A1F7WHX2_9BACT</name>
<dbReference type="STRING" id="1817813.A2008_13870"/>
<dbReference type="Pfam" id="PF02650">
    <property type="entry name" value="HTH_WhiA"/>
    <property type="match status" value="1"/>
</dbReference>
<proteinExistence type="inferred from homology"/>
<dbReference type="HAMAP" id="MF_01420">
    <property type="entry name" value="HTH_type_WhiA"/>
    <property type="match status" value="1"/>
</dbReference>
<evidence type="ECO:0000313" key="8">
    <source>
        <dbReference type="Proteomes" id="UP000178735"/>
    </source>
</evidence>
<feature type="domain" description="WhiA LAGLIDADG-like" evidence="6">
    <location>
        <begin position="134"/>
        <end position="228"/>
    </location>
</feature>
<evidence type="ECO:0000256" key="4">
    <source>
        <dbReference type="HAMAP-Rule" id="MF_01420"/>
    </source>
</evidence>
<dbReference type="PANTHER" id="PTHR37307:SF1">
    <property type="entry name" value="CELL DIVISION PROTEIN WHIA-RELATED"/>
    <property type="match status" value="1"/>
</dbReference>
<comment type="function">
    <text evidence="4">Involved in cell division and chromosome segregation.</text>
</comment>
<dbReference type="NCBIfam" id="TIGR00647">
    <property type="entry name" value="DNA_bind_WhiA"/>
    <property type="match status" value="1"/>
</dbReference>
<dbReference type="InterPro" id="IPR003802">
    <property type="entry name" value="Sporulation_regulator_WhiA"/>
</dbReference>
<evidence type="ECO:0000256" key="3">
    <source>
        <dbReference type="ARBA" id="ARBA00023306"/>
    </source>
</evidence>
<dbReference type="InterPro" id="IPR039518">
    <property type="entry name" value="WhiA_LAGLIDADG_dom"/>
</dbReference>
<accession>A0A1F7WHX2</accession>
<evidence type="ECO:0000259" key="5">
    <source>
        <dbReference type="Pfam" id="PF02650"/>
    </source>
</evidence>
<keyword evidence="3 4" id="KW-0131">Cell cycle</keyword>
<dbReference type="GO" id="GO:0043937">
    <property type="term" value="P:regulation of sporulation"/>
    <property type="evidence" value="ECO:0007669"/>
    <property type="project" value="InterPro"/>
</dbReference>
<protein>
    <recommendedName>
        <fullName evidence="4">Probable cell division protein WhiA</fullName>
    </recommendedName>
</protein>
<dbReference type="GO" id="GO:0003677">
    <property type="term" value="F:DNA binding"/>
    <property type="evidence" value="ECO:0007669"/>
    <property type="project" value="UniProtKB-UniRule"/>
</dbReference>
<organism evidence="7 8">
    <name type="scientific">Candidatus Wallbacteria bacterium GWC2_49_35</name>
    <dbReference type="NCBI Taxonomy" id="1817813"/>
    <lineage>
        <taxon>Bacteria</taxon>
        <taxon>Candidatus Walliibacteriota</taxon>
    </lineage>
</organism>
<reference evidence="7 8" key="1">
    <citation type="journal article" date="2016" name="Nat. Commun.">
        <title>Thousands of microbial genomes shed light on interconnected biogeochemical processes in an aquifer system.</title>
        <authorList>
            <person name="Anantharaman K."/>
            <person name="Brown C.T."/>
            <person name="Hug L.A."/>
            <person name="Sharon I."/>
            <person name="Castelle C.J."/>
            <person name="Probst A.J."/>
            <person name="Thomas B.C."/>
            <person name="Singh A."/>
            <person name="Wilkins M.J."/>
            <person name="Karaoz U."/>
            <person name="Brodie E.L."/>
            <person name="Williams K.H."/>
            <person name="Hubbard S.S."/>
            <person name="Banfield J.F."/>
        </authorList>
    </citation>
    <scope>NUCLEOTIDE SEQUENCE [LARGE SCALE GENOMIC DNA]</scope>
</reference>
<evidence type="ECO:0000256" key="1">
    <source>
        <dbReference type="ARBA" id="ARBA00022618"/>
    </source>
</evidence>
<feature type="domain" description="Sporulation regulator WhiA C-terminal" evidence="5">
    <location>
        <begin position="232"/>
        <end position="313"/>
    </location>
</feature>
<dbReference type="Proteomes" id="UP000178735">
    <property type="component" value="Unassembled WGS sequence"/>
</dbReference>
<dbReference type="Gene3D" id="3.10.28.10">
    <property type="entry name" value="Homing endonucleases"/>
    <property type="match status" value="1"/>
</dbReference>
<keyword evidence="2 4" id="KW-0238">DNA-binding</keyword>
<dbReference type="Pfam" id="PF14527">
    <property type="entry name" value="LAGLIDADG_WhiA"/>
    <property type="match status" value="1"/>
</dbReference>
<gene>
    <name evidence="4" type="primary">whiA</name>
    <name evidence="7" type="ORF">A2008_13870</name>
</gene>
<evidence type="ECO:0000256" key="2">
    <source>
        <dbReference type="ARBA" id="ARBA00023125"/>
    </source>
</evidence>
<dbReference type="AlphaFoldDB" id="A0A1F7WHX2"/>
<keyword evidence="1 4" id="KW-0132">Cell division</keyword>
<dbReference type="InterPro" id="IPR023054">
    <property type="entry name" value="Sporulation_regulator_WhiA_C"/>
</dbReference>
<evidence type="ECO:0000259" key="6">
    <source>
        <dbReference type="Pfam" id="PF14527"/>
    </source>
</evidence>
<dbReference type="EMBL" id="MGFH01000208">
    <property type="protein sequence ID" value="OGM02444.1"/>
    <property type="molecule type" value="Genomic_DNA"/>
</dbReference>
<comment type="similarity">
    <text evidence="4">Belongs to the WhiA family.</text>
</comment>